<reference evidence="3" key="1">
    <citation type="submission" date="2022-11" db="UniProtKB">
        <authorList>
            <consortium name="WormBaseParasite"/>
        </authorList>
    </citation>
    <scope>IDENTIFICATION</scope>
</reference>
<dbReference type="WBParaSite" id="scaffold47681_cov252.g24725">
    <property type="protein sequence ID" value="scaffold47681_cov252.g24725"/>
    <property type="gene ID" value="scaffold47681_cov252.g24725"/>
</dbReference>
<dbReference type="Proteomes" id="UP000887561">
    <property type="component" value="Unplaced"/>
</dbReference>
<keyword evidence="2" id="KW-1185">Reference proteome</keyword>
<name>A0A915MS86_MELJA</name>
<organism evidence="2 3">
    <name type="scientific">Meloidogyne javanica</name>
    <name type="common">Root-knot nematode worm</name>
    <dbReference type="NCBI Taxonomy" id="6303"/>
    <lineage>
        <taxon>Eukaryota</taxon>
        <taxon>Metazoa</taxon>
        <taxon>Ecdysozoa</taxon>
        <taxon>Nematoda</taxon>
        <taxon>Chromadorea</taxon>
        <taxon>Rhabditida</taxon>
        <taxon>Tylenchina</taxon>
        <taxon>Tylenchomorpha</taxon>
        <taxon>Tylenchoidea</taxon>
        <taxon>Meloidogynidae</taxon>
        <taxon>Meloidogyninae</taxon>
        <taxon>Meloidogyne</taxon>
        <taxon>Meloidogyne incognita group</taxon>
    </lineage>
</organism>
<proteinExistence type="predicted"/>
<evidence type="ECO:0000313" key="3">
    <source>
        <dbReference type="WBParaSite" id="scaffold47681_cov252.g24725"/>
    </source>
</evidence>
<dbReference type="AlphaFoldDB" id="A0A915MS86"/>
<feature type="compositionally biased region" description="Polar residues" evidence="1">
    <location>
        <begin position="1"/>
        <end position="28"/>
    </location>
</feature>
<protein>
    <submittedName>
        <fullName evidence="3">Uncharacterized protein</fullName>
    </submittedName>
</protein>
<evidence type="ECO:0000256" key="1">
    <source>
        <dbReference type="SAM" id="MobiDB-lite"/>
    </source>
</evidence>
<evidence type="ECO:0000313" key="2">
    <source>
        <dbReference type="Proteomes" id="UP000887561"/>
    </source>
</evidence>
<sequence length="75" mass="8271">MSVKSESAASSDTVEVNSVGSVENQSAPFTDEQIQMEIKCKTSDGGLINVRVSHLLQSSVFKDMYKDSDWQPEDE</sequence>
<accession>A0A915MS86</accession>
<feature type="region of interest" description="Disordered" evidence="1">
    <location>
        <begin position="1"/>
        <end position="32"/>
    </location>
</feature>